<accession>A0A3N4K3F6</accession>
<proteinExistence type="predicted"/>
<dbReference type="Proteomes" id="UP000276215">
    <property type="component" value="Unassembled WGS sequence"/>
</dbReference>
<sequence length="133" mass="15130">MQMRTGAFSRLGNFELRSTPFYTDGQPCYEMFCTRAAQASHRTRPQQCLPQVYLQILATSLQEQPTGCHHPLSFPSHQRPLIRKLHPPRRAQSGRPHVGFSSQCSIFGQFDVACDCHSIICHRTTYTLAPLQL</sequence>
<evidence type="ECO:0000313" key="2">
    <source>
        <dbReference type="Proteomes" id="UP000276215"/>
    </source>
</evidence>
<reference evidence="1 2" key="1">
    <citation type="journal article" date="2018" name="Nat. Ecol. Evol.">
        <title>Pezizomycetes genomes reveal the molecular basis of ectomycorrhizal truffle lifestyle.</title>
        <authorList>
            <person name="Murat C."/>
            <person name="Payen T."/>
            <person name="Noel B."/>
            <person name="Kuo A."/>
            <person name="Morin E."/>
            <person name="Chen J."/>
            <person name="Kohler A."/>
            <person name="Krizsan K."/>
            <person name="Balestrini R."/>
            <person name="Da Silva C."/>
            <person name="Montanini B."/>
            <person name="Hainaut M."/>
            <person name="Levati E."/>
            <person name="Barry K.W."/>
            <person name="Belfiori B."/>
            <person name="Cichocki N."/>
            <person name="Clum A."/>
            <person name="Dockter R.B."/>
            <person name="Fauchery L."/>
            <person name="Guy J."/>
            <person name="Iotti M."/>
            <person name="Le Tacon F."/>
            <person name="Lindquist E.A."/>
            <person name="Lipzen A."/>
            <person name="Malagnac F."/>
            <person name="Mello A."/>
            <person name="Molinier V."/>
            <person name="Miyauchi S."/>
            <person name="Poulain J."/>
            <person name="Riccioni C."/>
            <person name="Rubini A."/>
            <person name="Sitrit Y."/>
            <person name="Splivallo R."/>
            <person name="Traeger S."/>
            <person name="Wang M."/>
            <person name="Zifcakova L."/>
            <person name="Wipf D."/>
            <person name="Zambonelli A."/>
            <person name="Paolocci F."/>
            <person name="Nowrousian M."/>
            <person name="Ottonello S."/>
            <person name="Baldrian P."/>
            <person name="Spatafora J.W."/>
            <person name="Henrissat B."/>
            <person name="Nagy L.G."/>
            <person name="Aury J.M."/>
            <person name="Wincker P."/>
            <person name="Grigoriev I.V."/>
            <person name="Bonfante P."/>
            <person name="Martin F.M."/>
        </authorList>
    </citation>
    <scope>NUCLEOTIDE SEQUENCE [LARGE SCALE GENOMIC DNA]</scope>
    <source>
        <strain evidence="1 2">120613-1</strain>
    </source>
</reference>
<dbReference type="EMBL" id="ML120380">
    <property type="protein sequence ID" value="RPB00445.1"/>
    <property type="molecule type" value="Genomic_DNA"/>
</dbReference>
<organism evidence="1 2">
    <name type="scientific">Choiromyces venosus 120613-1</name>
    <dbReference type="NCBI Taxonomy" id="1336337"/>
    <lineage>
        <taxon>Eukaryota</taxon>
        <taxon>Fungi</taxon>
        <taxon>Dikarya</taxon>
        <taxon>Ascomycota</taxon>
        <taxon>Pezizomycotina</taxon>
        <taxon>Pezizomycetes</taxon>
        <taxon>Pezizales</taxon>
        <taxon>Tuberaceae</taxon>
        <taxon>Choiromyces</taxon>
    </lineage>
</organism>
<dbReference type="AlphaFoldDB" id="A0A3N4K3F6"/>
<protein>
    <submittedName>
        <fullName evidence="1">Uncharacterized protein</fullName>
    </submittedName>
</protein>
<gene>
    <name evidence="1" type="ORF">L873DRAFT_816039</name>
</gene>
<name>A0A3N4K3F6_9PEZI</name>
<evidence type="ECO:0000313" key="1">
    <source>
        <dbReference type="EMBL" id="RPB00445.1"/>
    </source>
</evidence>
<keyword evidence="2" id="KW-1185">Reference proteome</keyword>